<comment type="caution">
    <text evidence="2">The sequence shown here is derived from an EMBL/GenBank/DDBJ whole genome shotgun (WGS) entry which is preliminary data.</text>
</comment>
<organism evidence="2 3">
    <name type="scientific">Brassica napus</name>
    <name type="common">Rape</name>
    <dbReference type="NCBI Taxonomy" id="3708"/>
    <lineage>
        <taxon>Eukaryota</taxon>
        <taxon>Viridiplantae</taxon>
        <taxon>Streptophyta</taxon>
        <taxon>Embryophyta</taxon>
        <taxon>Tracheophyta</taxon>
        <taxon>Spermatophyta</taxon>
        <taxon>Magnoliopsida</taxon>
        <taxon>eudicotyledons</taxon>
        <taxon>Gunneridae</taxon>
        <taxon>Pentapetalae</taxon>
        <taxon>rosids</taxon>
        <taxon>malvids</taxon>
        <taxon>Brassicales</taxon>
        <taxon>Brassicaceae</taxon>
        <taxon>Brassiceae</taxon>
        <taxon>Brassica</taxon>
    </lineage>
</organism>
<reference evidence="2 3" key="1">
    <citation type="submission" date="2021-05" db="EMBL/GenBank/DDBJ databases">
        <title>Genome Assembly of Synthetic Allotetraploid Brassica napus Reveals Homoeologous Exchanges between Subgenomes.</title>
        <authorList>
            <person name="Davis J.T."/>
        </authorList>
    </citation>
    <scope>NUCLEOTIDE SEQUENCE [LARGE SCALE GENOMIC DNA]</scope>
    <source>
        <strain evidence="3">cv. Da-Ae</strain>
        <tissue evidence="2">Seedling</tissue>
    </source>
</reference>
<evidence type="ECO:0000313" key="2">
    <source>
        <dbReference type="EMBL" id="KAH0874812.1"/>
    </source>
</evidence>
<gene>
    <name evidence="2" type="ORF">HID58_072174</name>
</gene>
<feature type="compositionally biased region" description="Basic and acidic residues" evidence="1">
    <location>
        <begin position="67"/>
        <end position="81"/>
    </location>
</feature>
<feature type="non-terminal residue" evidence="2">
    <location>
        <position position="429"/>
    </location>
</feature>
<evidence type="ECO:0000256" key="1">
    <source>
        <dbReference type="SAM" id="MobiDB-lite"/>
    </source>
</evidence>
<sequence>MGWAHDRNRWWSNQYAAGSMAFRYALMSMECPCRYAGDRGVGQRAAGSIYLPLVDSNHRDQPLIGLAEKKEKSLGLEDRGRSQTRGQGPGTQRQGPGPGGRDPGPRGRNPDPGGRDLEDGSWSNLFMEYFSPIAGNNMTFFIGLYNLHRIITLPCRSFSDALAVGMRRCPHSGDRPELAETRNIGIKDDDSDRTPGACMASVAILGLSSGRAIWFRKSCGGVYGSVPRNSERENLGEAKDQEDEEVEPRSRNRGSSCLILLALLVPLELVKAVMDFQEGLRAGFLFVFSILDAPLVLMFTAICPSEVRHHQCWDDLASCFHGTRSVPRHALSKSGGLEKHLSETHRFKDEPRGWMDLSPGTLRIFVWEPDGCVDLQGDLPVYLFEMKSSSSGRLSLIARLFGAVSSFTSSSYPLGSLKDGTRCVRLVNL</sequence>
<dbReference type="Proteomes" id="UP000824890">
    <property type="component" value="Unassembled WGS sequence"/>
</dbReference>
<dbReference type="EMBL" id="JAGKQM010000016">
    <property type="protein sequence ID" value="KAH0874812.1"/>
    <property type="molecule type" value="Genomic_DNA"/>
</dbReference>
<name>A0ABQ7Z3L6_BRANA</name>
<feature type="compositionally biased region" description="Low complexity" evidence="1">
    <location>
        <begin position="83"/>
        <end position="95"/>
    </location>
</feature>
<proteinExistence type="predicted"/>
<feature type="region of interest" description="Disordered" evidence="1">
    <location>
        <begin position="67"/>
        <end position="118"/>
    </location>
</feature>
<protein>
    <submittedName>
        <fullName evidence="2">Uncharacterized protein</fullName>
    </submittedName>
</protein>
<evidence type="ECO:0000313" key="3">
    <source>
        <dbReference type="Proteomes" id="UP000824890"/>
    </source>
</evidence>
<feature type="compositionally biased region" description="Basic and acidic residues" evidence="1">
    <location>
        <begin position="103"/>
        <end position="118"/>
    </location>
</feature>
<keyword evidence="3" id="KW-1185">Reference proteome</keyword>
<accession>A0ABQ7Z3L6</accession>